<dbReference type="GO" id="GO:0004563">
    <property type="term" value="F:beta-N-acetylhexosaminidase activity"/>
    <property type="evidence" value="ECO:0007669"/>
    <property type="project" value="UniProtKB-EC"/>
</dbReference>
<dbReference type="EC" id="3.2.1.52" evidence="3"/>
<dbReference type="GO" id="GO:0009254">
    <property type="term" value="P:peptidoglycan turnover"/>
    <property type="evidence" value="ECO:0007669"/>
    <property type="project" value="TreeGrafter"/>
</dbReference>
<evidence type="ECO:0000259" key="6">
    <source>
        <dbReference type="Pfam" id="PF00933"/>
    </source>
</evidence>
<gene>
    <name evidence="7" type="ORF">LCGC14_2213370</name>
</gene>
<dbReference type="PANTHER" id="PTHR30480:SF13">
    <property type="entry name" value="BETA-HEXOSAMINIDASE"/>
    <property type="match status" value="1"/>
</dbReference>
<organism evidence="7">
    <name type="scientific">marine sediment metagenome</name>
    <dbReference type="NCBI Taxonomy" id="412755"/>
    <lineage>
        <taxon>unclassified sequences</taxon>
        <taxon>metagenomes</taxon>
        <taxon>ecological metagenomes</taxon>
    </lineage>
</organism>
<evidence type="ECO:0000256" key="2">
    <source>
        <dbReference type="ARBA" id="ARBA00005336"/>
    </source>
</evidence>
<dbReference type="AlphaFoldDB" id="A0A0F9DD95"/>
<comment type="catalytic activity">
    <reaction evidence="1">
        <text>Hydrolysis of terminal non-reducing N-acetyl-D-hexosamine residues in N-acetyl-beta-D-hexosaminides.</text>
        <dbReference type="EC" id="3.2.1.52"/>
    </reaction>
</comment>
<dbReference type="Gene3D" id="3.40.50.1700">
    <property type="entry name" value="Glycoside hydrolase family 3 C-terminal domain"/>
    <property type="match status" value="1"/>
</dbReference>
<dbReference type="PANTHER" id="PTHR30480">
    <property type="entry name" value="BETA-HEXOSAMINIDASE-RELATED"/>
    <property type="match status" value="1"/>
</dbReference>
<dbReference type="Gene3D" id="3.20.20.300">
    <property type="entry name" value="Glycoside hydrolase, family 3, N-terminal domain"/>
    <property type="match status" value="1"/>
</dbReference>
<comment type="similarity">
    <text evidence="2">Belongs to the glycosyl hydrolase 3 family.</text>
</comment>
<sequence length="290" mass="32888">MTAHVLFPKLSNLPATLCTKILDILIKEKGFKNLLITDALNMKALTKYYEAGEIALLSHIAGNDILLYGAIGKVSVDEIILDFFPKAFRALKQAYLEKTLDEEKLNEHVLKILRAKEDLNLSENRYAAPYDPDIILNPQALELKQKLFDAALTIYKNDGLLPVDLNNNVLYLTSSQNLSENLIVKKLVLEGIECKSIYERHLDLSSKNLVILSIYESCVTEKLLDKMKKLDPDNTIIFFFGSPYYLQDFKEFKNIVLAYQEEEEAYRAVLAYIFGDISANGKLPIDAKSL</sequence>
<dbReference type="Pfam" id="PF00933">
    <property type="entry name" value="Glyco_hydro_3"/>
    <property type="match status" value="1"/>
</dbReference>
<dbReference type="InterPro" id="IPR017853">
    <property type="entry name" value="GH"/>
</dbReference>
<protein>
    <recommendedName>
        <fullName evidence="3">beta-N-acetylhexosaminidase</fullName>
        <ecNumber evidence="3">3.2.1.52</ecNumber>
    </recommendedName>
</protein>
<evidence type="ECO:0000256" key="4">
    <source>
        <dbReference type="ARBA" id="ARBA00022801"/>
    </source>
</evidence>
<dbReference type="InterPro" id="IPR036962">
    <property type="entry name" value="Glyco_hydro_3_N_sf"/>
</dbReference>
<evidence type="ECO:0000256" key="5">
    <source>
        <dbReference type="ARBA" id="ARBA00023295"/>
    </source>
</evidence>
<dbReference type="InterPro" id="IPR036881">
    <property type="entry name" value="Glyco_hydro_3_C_sf"/>
</dbReference>
<accession>A0A0F9DD95</accession>
<dbReference type="InterPro" id="IPR050226">
    <property type="entry name" value="NagZ_Beta-hexosaminidase"/>
</dbReference>
<dbReference type="EMBL" id="LAZR01029419">
    <property type="protein sequence ID" value="KKL59634.1"/>
    <property type="molecule type" value="Genomic_DNA"/>
</dbReference>
<evidence type="ECO:0000313" key="7">
    <source>
        <dbReference type="EMBL" id="KKL59634.1"/>
    </source>
</evidence>
<feature type="domain" description="Glycoside hydrolase family 3 N-terminal" evidence="6">
    <location>
        <begin position="1"/>
        <end position="113"/>
    </location>
</feature>
<name>A0A0F9DD95_9ZZZZ</name>
<dbReference type="GO" id="GO:0005975">
    <property type="term" value="P:carbohydrate metabolic process"/>
    <property type="evidence" value="ECO:0007669"/>
    <property type="project" value="InterPro"/>
</dbReference>
<proteinExistence type="inferred from homology"/>
<reference evidence="7" key="1">
    <citation type="journal article" date="2015" name="Nature">
        <title>Complex archaea that bridge the gap between prokaryotes and eukaryotes.</title>
        <authorList>
            <person name="Spang A."/>
            <person name="Saw J.H."/>
            <person name="Jorgensen S.L."/>
            <person name="Zaremba-Niedzwiedzka K."/>
            <person name="Martijn J."/>
            <person name="Lind A.E."/>
            <person name="van Eijk R."/>
            <person name="Schleper C."/>
            <person name="Guy L."/>
            <person name="Ettema T.J."/>
        </authorList>
    </citation>
    <scope>NUCLEOTIDE SEQUENCE</scope>
</reference>
<evidence type="ECO:0000256" key="1">
    <source>
        <dbReference type="ARBA" id="ARBA00001231"/>
    </source>
</evidence>
<keyword evidence="4" id="KW-0378">Hydrolase</keyword>
<dbReference type="SUPFAM" id="SSF51445">
    <property type="entry name" value="(Trans)glycosidases"/>
    <property type="match status" value="1"/>
</dbReference>
<keyword evidence="5" id="KW-0326">Glycosidase</keyword>
<dbReference type="InterPro" id="IPR001764">
    <property type="entry name" value="Glyco_hydro_3_N"/>
</dbReference>
<comment type="caution">
    <text evidence="7">The sequence shown here is derived from an EMBL/GenBank/DDBJ whole genome shotgun (WGS) entry which is preliminary data.</text>
</comment>
<evidence type="ECO:0000256" key="3">
    <source>
        <dbReference type="ARBA" id="ARBA00012663"/>
    </source>
</evidence>